<proteinExistence type="predicted"/>
<dbReference type="InterPro" id="IPR029058">
    <property type="entry name" value="AB_hydrolase_fold"/>
</dbReference>
<evidence type="ECO:0000256" key="1">
    <source>
        <dbReference type="SAM" id="SignalP"/>
    </source>
</evidence>
<protein>
    <submittedName>
        <fullName evidence="3">Hydrolase</fullName>
    </submittedName>
</protein>
<dbReference type="EMBL" id="LRBG01000013">
    <property type="protein sequence ID" value="KXU87263.1"/>
    <property type="molecule type" value="Genomic_DNA"/>
</dbReference>
<evidence type="ECO:0000313" key="4">
    <source>
        <dbReference type="Proteomes" id="UP000075613"/>
    </source>
</evidence>
<feature type="chain" id="PRO_5007551515" evidence="1">
    <location>
        <begin position="23"/>
        <end position="296"/>
    </location>
</feature>
<sequence>MSPVFRRLLFLCATLTAIPVLANESAIPVEHEIVSRGDVQLEVFAQGRGPVIVMLPSLGRSGRDYDVVSANLAADGFRVIRPEPRGVGLSKGPLDNLSIHDFAADVAAVVEHENKGPVVVVGHAWGNFVARMLATDRPDLVKGVVLAAASAGKVPAGSKEMPISVAMRNAIDGAGDLSLSEAQRLDDLRIAFFAPGNDPRVWLNGWFPQANEAESHARNITPVDAYFAAGRAPILDLQAEDDAVSPRRFSNVFKSMLGDRVTVVVIPHAGHALAPEQPEAMSRAIATFAKRVYAGV</sequence>
<dbReference type="PANTHER" id="PTHR43798">
    <property type="entry name" value="MONOACYLGLYCEROL LIPASE"/>
    <property type="match status" value="1"/>
</dbReference>
<feature type="domain" description="AB hydrolase-1" evidence="2">
    <location>
        <begin position="52"/>
        <end position="283"/>
    </location>
</feature>
<name>A0A149PQD4_9BURK</name>
<dbReference type="Pfam" id="PF12697">
    <property type="entry name" value="Abhydrolase_6"/>
    <property type="match status" value="1"/>
</dbReference>
<feature type="signal peptide" evidence="1">
    <location>
        <begin position="1"/>
        <end position="22"/>
    </location>
</feature>
<dbReference type="OrthoDB" id="8632294at2"/>
<dbReference type="Proteomes" id="UP000075613">
    <property type="component" value="Unassembled WGS sequence"/>
</dbReference>
<dbReference type="STRING" id="1399968.CI15_16430"/>
<dbReference type="SUPFAM" id="SSF53474">
    <property type="entry name" value="alpha/beta-Hydrolases"/>
    <property type="match status" value="1"/>
</dbReference>
<keyword evidence="4" id="KW-1185">Reference proteome</keyword>
<dbReference type="Gene3D" id="3.40.50.1820">
    <property type="entry name" value="alpha/beta hydrolase"/>
    <property type="match status" value="1"/>
</dbReference>
<evidence type="ECO:0000259" key="2">
    <source>
        <dbReference type="Pfam" id="PF12697"/>
    </source>
</evidence>
<keyword evidence="1" id="KW-0732">Signal</keyword>
<comment type="caution">
    <text evidence="3">The sequence shown here is derived from an EMBL/GenBank/DDBJ whole genome shotgun (WGS) entry which is preliminary data.</text>
</comment>
<dbReference type="PRINTS" id="PR00412">
    <property type="entry name" value="EPOXHYDRLASE"/>
</dbReference>
<dbReference type="GO" id="GO:0016020">
    <property type="term" value="C:membrane"/>
    <property type="evidence" value="ECO:0007669"/>
    <property type="project" value="TreeGrafter"/>
</dbReference>
<dbReference type="InterPro" id="IPR000073">
    <property type="entry name" value="AB_hydrolase_1"/>
</dbReference>
<organism evidence="3 4">
    <name type="scientific">Paraburkholderia monticola</name>
    <dbReference type="NCBI Taxonomy" id="1399968"/>
    <lineage>
        <taxon>Bacteria</taxon>
        <taxon>Pseudomonadati</taxon>
        <taxon>Pseudomonadota</taxon>
        <taxon>Betaproteobacteria</taxon>
        <taxon>Burkholderiales</taxon>
        <taxon>Burkholderiaceae</taxon>
        <taxon>Paraburkholderia</taxon>
    </lineage>
</organism>
<keyword evidence="3" id="KW-0378">Hydrolase</keyword>
<dbReference type="InterPro" id="IPR000639">
    <property type="entry name" value="Epox_hydrolase-like"/>
</dbReference>
<dbReference type="InterPro" id="IPR050266">
    <property type="entry name" value="AB_hydrolase_sf"/>
</dbReference>
<accession>A0A149PQD4</accession>
<dbReference type="PANTHER" id="PTHR43798:SF33">
    <property type="entry name" value="HYDROLASE, PUTATIVE (AFU_ORTHOLOGUE AFUA_2G14860)-RELATED"/>
    <property type="match status" value="1"/>
</dbReference>
<gene>
    <name evidence="3" type="ORF">CI15_16430</name>
</gene>
<dbReference type="RefSeq" id="WP_062129396.1">
    <property type="nucleotide sequence ID" value="NZ_LRBG01000013.1"/>
</dbReference>
<evidence type="ECO:0000313" key="3">
    <source>
        <dbReference type="EMBL" id="KXU87263.1"/>
    </source>
</evidence>
<dbReference type="AlphaFoldDB" id="A0A149PQD4"/>
<reference evidence="3 4" key="1">
    <citation type="journal article" date="2015" name="Int. J. Syst. Evol. Microbiol.">
        <title>Burkholderia monticola sp. nov., isolated from mountain soil.</title>
        <authorList>
            <person name="Baek I."/>
            <person name="Seo B."/>
            <person name="Lee I."/>
            <person name="Yi H."/>
            <person name="Chun J."/>
        </authorList>
    </citation>
    <scope>NUCLEOTIDE SEQUENCE [LARGE SCALE GENOMIC DNA]</scope>
    <source>
        <strain evidence="3 4">JC2948</strain>
    </source>
</reference>
<dbReference type="GO" id="GO:0016787">
    <property type="term" value="F:hydrolase activity"/>
    <property type="evidence" value="ECO:0007669"/>
    <property type="project" value="UniProtKB-KW"/>
</dbReference>